<evidence type="ECO:0000313" key="4">
    <source>
        <dbReference type="EMBL" id="RUR21115.1"/>
    </source>
</evidence>
<reference evidence="4 6" key="2">
    <citation type="submission" date="2018-12" db="EMBL/GenBank/DDBJ databases">
        <title>Legionella sp,whole genome shotgun sequence.</title>
        <authorList>
            <person name="Wu H."/>
        </authorList>
    </citation>
    <scope>NUCLEOTIDE SEQUENCE [LARGE SCALE GENOMIC DNA]</scope>
    <source>
        <strain evidence="4">Km489</strain>
        <strain evidence="6">km489</strain>
    </source>
</reference>
<evidence type="ECO:0000313" key="2">
    <source>
        <dbReference type="EMBL" id="PWY54109.1"/>
    </source>
</evidence>
<reference evidence="2 5" key="1">
    <citation type="submission" date="2018-05" db="EMBL/GenBank/DDBJ databases">
        <title>Legionella qingyii sp.nov., whole genome shotgun sequence.</title>
        <authorList>
            <person name="Wu H."/>
            <person name="Zhu Q."/>
            <person name="Hu C."/>
        </authorList>
    </citation>
    <scope>NUCLEOTIDE SEQUENCE [LARGE SCALE GENOMIC DNA]</scope>
    <source>
        <strain evidence="2 5">HEB18</strain>
    </source>
</reference>
<dbReference type="InterPro" id="IPR014059">
    <property type="entry name" value="TraI/TrwC_relax"/>
</dbReference>
<organism evidence="2 5">
    <name type="scientific">Legionella qingyii</name>
    <dbReference type="NCBI Taxonomy" id="2184757"/>
    <lineage>
        <taxon>Bacteria</taxon>
        <taxon>Pseudomonadati</taxon>
        <taxon>Pseudomonadota</taxon>
        <taxon>Gammaproteobacteria</taxon>
        <taxon>Legionellales</taxon>
        <taxon>Legionellaceae</taxon>
        <taxon>Legionella</taxon>
    </lineage>
</organism>
<evidence type="ECO:0000313" key="3">
    <source>
        <dbReference type="EMBL" id="PWY54473.1"/>
    </source>
</evidence>
<dbReference type="AlphaFoldDB" id="A0A317TYI3"/>
<name>A0A317TYI3_9GAMM</name>
<dbReference type="Proteomes" id="UP000287374">
    <property type="component" value="Unassembled WGS sequence"/>
</dbReference>
<dbReference type="Pfam" id="PF08751">
    <property type="entry name" value="TrwC"/>
    <property type="match status" value="1"/>
</dbReference>
<comment type="caution">
    <text evidence="2">The sequence shown here is derived from an EMBL/GenBank/DDBJ whole genome shotgun (WGS) entry which is preliminary data.</text>
</comment>
<dbReference type="InterPro" id="IPR014862">
    <property type="entry name" value="TrwC"/>
</dbReference>
<gene>
    <name evidence="3" type="ORF">DGG96_17035</name>
    <name evidence="2" type="ORF">DGG96_18555</name>
    <name evidence="4" type="ORF">ELY20_13460</name>
</gene>
<dbReference type="NCBIfam" id="NF041492">
    <property type="entry name" value="MobF"/>
    <property type="match status" value="1"/>
</dbReference>
<dbReference type="EMBL" id="QHJG01000034">
    <property type="protein sequence ID" value="PWY54473.1"/>
    <property type="molecule type" value="Genomic_DNA"/>
</dbReference>
<protein>
    <submittedName>
        <fullName evidence="2">Conjugal transfer protein TraI</fullName>
    </submittedName>
    <submittedName>
        <fullName evidence="4">Conjugative relaxase</fullName>
    </submittedName>
</protein>
<evidence type="ECO:0000259" key="1">
    <source>
        <dbReference type="Pfam" id="PF08751"/>
    </source>
</evidence>
<dbReference type="SUPFAM" id="SSF52540">
    <property type="entry name" value="P-loop containing nucleoside triphosphate hydrolases"/>
    <property type="match status" value="2"/>
</dbReference>
<dbReference type="SUPFAM" id="SSF55464">
    <property type="entry name" value="Origin of replication-binding domain, RBD-like"/>
    <property type="match status" value="1"/>
</dbReference>
<dbReference type="EMBL" id="QHJG01000044">
    <property type="protein sequence ID" value="PWY54109.1"/>
    <property type="molecule type" value="Genomic_DNA"/>
</dbReference>
<evidence type="ECO:0000313" key="6">
    <source>
        <dbReference type="Proteomes" id="UP000287374"/>
    </source>
</evidence>
<dbReference type="OrthoDB" id="1634048at2"/>
<dbReference type="NCBIfam" id="TIGR02686">
    <property type="entry name" value="relax_trwC"/>
    <property type="match status" value="1"/>
</dbReference>
<proteinExistence type="predicted"/>
<dbReference type="EMBL" id="RZGX01000019">
    <property type="protein sequence ID" value="RUR21115.1"/>
    <property type="molecule type" value="Genomic_DNA"/>
</dbReference>
<dbReference type="Proteomes" id="UP000247152">
    <property type="component" value="Unassembled WGS sequence"/>
</dbReference>
<dbReference type="Gene3D" id="3.40.50.300">
    <property type="entry name" value="P-loop containing nucleotide triphosphate hydrolases"/>
    <property type="match status" value="2"/>
</dbReference>
<sequence>MLSIQPLKSAQGAADYYAAAFNYYAGDATAMQWLGKTSSHFQLNGVIEKEHMLALLEGRLPNGQVLQNLKGEHRPGFDMTFSAPKSVSLLVGLGAAPELVRFHDEAVKYAIGQIEREFAQTRVRRDGEICYEKTDNLLVAAFRQPNSRANDPALHTHCVTMNMTFHQGKIRSLASDPSRNHGVIEQIQNNAHYCGLIYRQHLANSLKKAGFPLRMAGDGLFEIDGIPDAVLREFSRRREDIEKHLEEKGWSGAKSASAATLLTRHGKEDQEMDVLALDWQERAKALGFDAHHFIKNRHQHIESQNWFSAIKEKLIALVKKNKQPPETGVALACVQVAIETLSQRTAVFSERTLLNEAMKHSLIYPEVITKETLITAIGQEKINQNLYEAQCPETRQTVLTTPWLLTVEAETIARIENNKRALSSIASKERLESFQRERSQILPYPMTDSQKQSMVALLTGTDRFSAIQGYAGVAKTSMLAEARMLIEERGYQLRGITVASSAAHELQTKAGISTDVFPIVHQELKKAPTASLSKTVFIVDEASMLSAHQGHELLKQVERTGARLVLVGDKAQLPSVNTGRIFSLTQEYGIETNVMDEIVRQKNQKAKDAVICATKGNVKEALEHLNVQTLGTHEERIQWIADHWLSLIPEEREKTLLFAPTHANREAITQIIREGLQSEGVLKGTSLEQKVLKAKTIEAVQQRFVAYYQKGDVIRFNQDFQKGRIKQGSYYTVGTITQAHLRDNVLPIVNEQGKAIQFALKNLPHYKTHTAPFERVIELYEAKSLELYVGDKVMWTRNFNKDGIRNGQCATIQEINDEAILFTTAEGQSLTLKQSHSALKHLDYSYVLTNYKVQGKDAPYGIGLMESYHRFSATLKNFYVQISRAVHGMTLVTDNKEELIEAIQRNSNEKPASLDVISSKQLMNHEDRFMGKAQLSIQSVIDKKILYEANQRFDQLHPKNKIEELYFTKNNSYNEKPKESIKELEL</sequence>
<feature type="domain" description="TrwC relaxase" evidence="1">
    <location>
        <begin position="11"/>
        <end position="285"/>
    </location>
</feature>
<keyword evidence="6" id="KW-1185">Reference proteome</keyword>
<dbReference type="Pfam" id="PF13604">
    <property type="entry name" value="AAA_30"/>
    <property type="match status" value="1"/>
</dbReference>
<dbReference type="InterPro" id="IPR027417">
    <property type="entry name" value="P-loop_NTPase"/>
</dbReference>
<evidence type="ECO:0000313" key="5">
    <source>
        <dbReference type="Proteomes" id="UP000247152"/>
    </source>
</evidence>
<dbReference type="RefSeq" id="WP_110143748.1">
    <property type="nucleotide sequence ID" value="NZ_QHJG01000034.1"/>
</dbReference>
<accession>A0A317TYI3</accession>
<dbReference type="Gene3D" id="2.30.30.940">
    <property type="match status" value="1"/>
</dbReference>